<organism evidence="2 3">
    <name type="scientific">Nocardioides bruguierae</name>
    <dbReference type="NCBI Taxonomy" id="2945102"/>
    <lineage>
        <taxon>Bacteria</taxon>
        <taxon>Bacillati</taxon>
        <taxon>Actinomycetota</taxon>
        <taxon>Actinomycetes</taxon>
        <taxon>Propionibacteriales</taxon>
        <taxon>Nocardioidaceae</taxon>
        <taxon>Nocardioides</taxon>
    </lineage>
</organism>
<dbReference type="InterPro" id="IPR036866">
    <property type="entry name" value="RibonucZ/Hydroxyglut_hydro"/>
</dbReference>
<dbReference type="Proteomes" id="UP001139485">
    <property type="component" value="Unassembled WGS sequence"/>
</dbReference>
<reference evidence="2" key="1">
    <citation type="submission" date="2022-05" db="EMBL/GenBank/DDBJ databases">
        <authorList>
            <person name="Tuo L."/>
        </authorList>
    </citation>
    <scope>NUCLEOTIDE SEQUENCE</scope>
    <source>
        <strain evidence="2">BSK12Z-4</strain>
    </source>
</reference>
<accession>A0A9X2D6V5</accession>
<proteinExistence type="predicted"/>
<dbReference type="AlphaFoldDB" id="A0A9X2D6V5"/>
<dbReference type="EMBL" id="JAMOIL010000010">
    <property type="protein sequence ID" value="MCM0620457.1"/>
    <property type="molecule type" value="Genomic_DNA"/>
</dbReference>
<name>A0A9X2D6V5_9ACTN</name>
<dbReference type="SMART" id="SM00849">
    <property type="entry name" value="Lactamase_B"/>
    <property type="match status" value="1"/>
</dbReference>
<gene>
    <name evidence="2" type="ORF">M8330_09135</name>
</gene>
<evidence type="ECO:0000259" key="1">
    <source>
        <dbReference type="SMART" id="SM00849"/>
    </source>
</evidence>
<dbReference type="InterPro" id="IPR001279">
    <property type="entry name" value="Metallo-B-lactamas"/>
</dbReference>
<dbReference type="RefSeq" id="WP_250827078.1">
    <property type="nucleotide sequence ID" value="NZ_JAMOIL010000010.1"/>
</dbReference>
<dbReference type="Gene3D" id="3.60.15.10">
    <property type="entry name" value="Ribonuclease Z/Hydroxyacylglutathione hydrolase-like"/>
    <property type="match status" value="1"/>
</dbReference>
<sequence length="264" mass="28493">MSARPTLRVLGCSGSYPGPESPASSYVLEAPFDDGTGERTWRVVVDLGSGALSNLQRWSDPLGVDAVLISHLHADHCLDLCGYYVMRKYHPTGQQPMIPVWGPEDTAGRMARAYDLPEEPGMSEEFDFLDWADAPAEGVRVGPFTVHTRAVDHPVLAYGMRIEVDGAVLAYTGDTGPCPQLTELARDADVLLAEASFREGDVNPPNLHLTAAECGTLATEAGVQHLVLTHIPPWYEKAPQVDEARSTFGGGRISLAEPGMLVEL</sequence>
<dbReference type="SUPFAM" id="SSF56281">
    <property type="entry name" value="Metallo-hydrolase/oxidoreductase"/>
    <property type="match status" value="1"/>
</dbReference>
<evidence type="ECO:0000313" key="3">
    <source>
        <dbReference type="Proteomes" id="UP001139485"/>
    </source>
</evidence>
<dbReference type="Pfam" id="PF12706">
    <property type="entry name" value="Lactamase_B_2"/>
    <property type="match status" value="1"/>
</dbReference>
<dbReference type="PANTHER" id="PTHR46018">
    <property type="entry name" value="ZINC PHOSPHODIESTERASE ELAC PROTEIN 1"/>
    <property type="match status" value="1"/>
</dbReference>
<keyword evidence="3" id="KW-1185">Reference proteome</keyword>
<evidence type="ECO:0000313" key="2">
    <source>
        <dbReference type="EMBL" id="MCM0620457.1"/>
    </source>
</evidence>
<dbReference type="CDD" id="cd07716">
    <property type="entry name" value="RNaseZ_short-form-like_MBL-fold"/>
    <property type="match status" value="1"/>
</dbReference>
<feature type="domain" description="Metallo-beta-lactamase" evidence="1">
    <location>
        <begin position="22"/>
        <end position="225"/>
    </location>
</feature>
<protein>
    <submittedName>
        <fullName evidence="2">MBL fold metallo-hydrolase</fullName>
    </submittedName>
</protein>
<comment type="caution">
    <text evidence="2">The sequence shown here is derived from an EMBL/GenBank/DDBJ whole genome shotgun (WGS) entry which is preliminary data.</text>
</comment>
<dbReference type="GO" id="GO:0042781">
    <property type="term" value="F:3'-tRNA processing endoribonuclease activity"/>
    <property type="evidence" value="ECO:0007669"/>
    <property type="project" value="TreeGrafter"/>
</dbReference>
<dbReference type="PANTHER" id="PTHR46018:SF4">
    <property type="entry name" value="METALLO-HYDROLASE YHFI-RELATED"/>
    <property type="match status" value="1"/>
</dbReference>